<dbReference type="PANTHER" id="PTHR12176:SF78">
    <property type="entry name" value="EEF1A LYSINE AND N-TERMINAL METHYLTRANSFERASE"/>
    <property type="match status" value="1"/>
</dbReference>
<accession>A0ABQ9FQM8</accession>
<dbReference type="CDD" id="cd02440">
    <property type="entry name" value="AdoMet_MTases"/>
    <property type="match status" value="1"/>
</dbReference>
<dbReference type="Pfam" id="PF08241">
    <property type="entry name" value="Methyltransf_11"/>
    <property type="match status" value="1"/>
</dbReference>
<evidence type="ECO:0000256" key="2">
    <source>
        <dbReference type="ARBA" id="ARBA00022603"/>
    </source>
</evidence>
<name>A0ABQ9FQM8_TEGGR</name>
<feature type="domain" description="Methyltransferase type 11" evidence="5">
    <location>
        <begin position="53"/>
        <end position="133"/>
    </location>
</feature>
<dbReference type="InterPro" id="IPR029063">
    <property type="entry name" value="SAM-dependent_MTases_sf"/>
</dbReference>
<dbReference type="InterPro" id="IPR051419">
    <property type="entry name" value="Lys/N-term_MeTrsfase_sf"/>
</dbReference>
<evidence type="ECO:0000256" key="3">
    <source>
        <dbReference type="ARBA" id="ARBA00022679"/>
    </source>
</evidence>
<sequence length="561" mass="64126">MDLLPRSHSEFHSPEYWDDFFKKRGTKAFEWYGEYPELCGILHKYIKPVEKVLVVGCGNSQLSENLYDVGYHNITNIDISDTMDFQDGEFGVVLDKGTLDALMTDDSEAVVKDIDKMFGEICRVLKLGGRYICISLLQEHIMTKMLHYYPEIGWPLRVHKVVTENSENTDKEFHMPVFALVATKFKKIPGMNPYYALLRQQISKRNVSGEQVSLSLYSQDVKEPRYTLYTVDSPNKTKNKFAIFIVPQGRETEWLFSTDAGRQQIASSAGFDRVVIVTLNRKHQYQDLDSIKAELSTKVMELAPPGFKTGIQVPFLSVGVDIGCRIVQCEGCSDLSGQYVIEDVESDRGETYRRLIFLTNQNIVQSEARFKQVGWTRTIAYNTKTDVVDIDPTMVSIATNWFEFKEDERLKTHVADGLDFIKKESESDKKRHVVMIDVDSKDTTLGMSCPPQPFVEQEFLKQIKHLLLPNDLKSVVLQTLTDIYPKVYVKKIEDEVNTIVYALAETSAEKELKGDNERGNKTLPGKVLESVKELDTLVKKCNRQTEIKLVDMFNDMKLANC</sequence>
<comment type="caution">
    <text evidence="6">The sequence shown here is derived from an EMBL/GenBank/DDBJ whole genome shotgun (WGS) entry which is preliminary data.</text>
</comment>
<reference evidence="6 7" key="1">
    <citation type="submission" date="2022-12" db="EMBL/GenBank/DDBJ databases">
        <title>Chromosome-level genome of Tegillarca granosa.</title>
        <authorList>
            <person name="Kim J."/>
        </authorList>
    </citation>
    <scope>NUCLEOTIDE SEQUENCE [LARGE SCALE GENOMIC DNA]</scope>
    <source>
        <strain evidence="6">Teg-2019</strain>
        <tissue evidence="6">Adductor muscle</tissue>
    </source>
</reference>
<proteinExistence type="inferred from homology"/>
<dbReference type="SUPFAM" id="SSF53335">
    <property type="entry name" value="S-adenosyl-L-methionine-dependent methyltransferases"/>
    <property type="match status" value="2"/>
</dbReference>
<gene>
    <name evidence="6" type="ORF">KUTeg_002872</name>
</gene>
<dbReference type="EMBL" id="JARBDR010000199">
    <property type="protein sequence ID" value="KAJ8319578.1"/>
    <property type="molecule type" value="Genomic_DNA"/>
</dbReference>
<comment type="similarity">
    <text evidence="1">Belongs to the methyltransferase superfamily.</text>
</comment>
<evidence type="ECO:0000313" key="6">
    <source>
        <dbReference type="EMBL" id="KAJ8319578.1"/>
    </source>
</evidence>
<evidence type="ECO:0000256" key="1">
    <source>
        <dbReference type="ARBA" id="ARBA00008361"/>
    </source>
</evidence>
<keyword evidence="4" id="KW-0511">Multifunctional enzyme</keyword>
<dbReference type="InterPro" id="IPR013216">
    <property type="entry name" value="Methyltransf_11"/>
</dbReference>
<evidence type="ECO:0000259" key="5">
    <source>
        <dbReference type="Pfam" id="PF08241"/>
    </source>
</evidence>
<dbReference type="PANTHER" id="PTHR12176">
    <property type="entry name" value="SAM-DEPENDENT METHYLTRANSFERASE SUPERFAMILY PROTEIN"/>
    <property type="match status" value="1"/>
</dbReference>
<dbReference type="Gene3D" id="3.40.50.150">
    <property type="entry name" value="Vaccinia Virus protein VP39"/>
    <property type="match status" value="3"/>
</dbReference>
<evidence type="ECO:0000256" key="4">
    <source>
        <dbReference type="ARBA" id="ARBA00023268"/>
    </source>
</evidence>
<protein>
    <recommendedName>
        <fullName evidence="5">Methyltransferase type 11 domain-containing protein</fullName>
    </recommendedName>
</protein>
<organism evidence="6 7">
    <name type="scientific">Tegillarca granosa</name>
    <name type="common">Malaysian cockle</name>
    <name type="synonym">Anadara granosa</name>
    <dbReference type="NCBI Taxonomy" id="220873"/>
    <lineage>
        <taxon>Eukaryota</taxon>
        <taxon>Metazoa</taxon>
        <taxon>Spiralia</taxon>
        <taxon>Lophotrochozoa</taxon>
        <taxon>Mollusca</taxon>
        <taxon>Bivalvia</taxon>
        <taxon>Autobranchia</taxon>
        <taxon>Pteriomorphia</taxon>
        <taxon>Arcoida</taxon>
        <taxon>Arcoidea</taxon>
        <taxon>Arcidae</taxon>
        <taxon>Tegillarca</taxon>
    </lineage>
</organism>
<keyword evidence="2" id="KW-0489">Methyltransferase</keyword>
<evidence type="ECO:0000313" key="7">
    <source>
        <dbReference type="Proteomes" id="UP001217089"/>
    </source>
</evidence>
<dbReference type="Proteomes" id="UP001217089">
    <property type="component" value="Unassembled WGS sequence"/>
</dbReference>
<keyword evidence="3" id="KW-0808">Transferase</keyword>
<keyword evidence="7" id="KW-1185">Reference proteome</keyword>